<comment type="caution">
    <text evidence="1">The sequence shown here is derived from an EMBL/GenBank/DDBJ whole genome shotgun (WGS) entry which is preliminary data.</text>
</comment>
<name>A0A7W8P4X5_9BURK</name>
<evidence type="ECO:0000313" key="1">
    <source>
        <dbReference type="EMBL" id="MBB5400292.1"/>
    </source>
</evidence>
<dbReference type="EMBL" id="JACHDE010000003">
    <property type="protein sequence ID" value="MBB5400292.1"/>
    <property type="molecule type" value="Genomic_DNA"/>
</dbReference>
<organism evidence="1 2">
    <name type="scientific">Paraburkholderia youngii</name>
    <dbReference type="NCBI Taxonomy" id="2782701"/>
    <lineage>
        <taxon>Bacteria</taxon>
        <taxon>Pseudomonadati</taxon>
        <taxon>Pseudomonadota</taxon>
        <taxon>Betaproteobacteria</taxon>
        <taxon>Burkholderiales</taxon>
        <taxon>Burkholderiaceae</taxon>
        <taxon>Paraburkholderia</taxon>
    </lineage>
</organism>
<reference evidence="1 2" key="1">
    <citation type="submission" date="2020-08" db="EMBL/GenBank/DDBJ databases">
        <title>Genomic Encyclopedia of Type Strains, Phase IV (KMG-V): Genome sequencing to study the core and pangenomes of soil and plant-associated prokaryotes.</title>
        <authorList>
            <person name="Whitman W."/>
        </authorList>
    </citation>
    <scope>NUCLEOTIDE SEQUENCE [LARGE SCALE GENOMIC DNA]</scope>
    <source>
        <strain evidence="1 2">JPY162</strain>
    </source>
</reference>
<evidence type="ECO:0000313" key="2">
    <source>
        <dbReference type="Proteomes" id="UP000592820"/>
    </source>
</evidence>
<dbReference type="AlphaFoldDB" id="A0A7W8P4X5"/>
<protein>
    <submittedName>
        <fullName evidence="1">Uncharacterized protein</fullName>
    </submittedName>
</protein>
<gene>
    <name evidence="1" type="ORF">HDG41_002341</name>
</gene>
<dbReference type="Proteomes" id="UP000592820">
    <property type="component" value="Unassembled WGS sequence"/>
</dbReference>
<sequence length="410" mass="45942">MSKEEKERQARALSDWEKPHLRLFFSADIVGSTAFKQKPQVAKKGGEQDGRFPLWFNTVLAFYHQAEQAFSHNWVSFERSCAGDNSVLHWFGPPPELWKTVGDEVLFTKQIEHPAQATVCCHAWIRTLDDLRQQLKERGLDVKSSAWLADFPLRNQEVVLRGTLDSQTLERADDEYPFNNQLSLEAYYADKTGNVIRDYIGPSIDTGFRLGGLASDRKFVVSLELAHVLSVEQAKSDKNTRLYSFGALSLRKFDFRYEGRVPLKGVLGGGPYPVIWIDLDPENEVHQAEDEVLGTPKPSAAQMRQLTGSFIAAHDNYLCSPYFFRDGEKIDGYEEIDEAHLDELLARHDRFEQTKVKRANEADLSEDVPAGEIDFDVNVDVPTLTAVSTGATSAAAGFQDGATTSATDSD</sequence>
<proteinExistence type="predicted"/>
<dbReference type="RefSeq" id="WP_184226116.1">
    <property type="nucleotide sequence ID" value="NZ_JACHDE010000003.1"/>
</dbReference>
<accession>A0A7W8P4X5</accession>